<dbReference type="CDD" id="cd04052">
    <property type="entry name" value="C2B_Tricalbin-like"/>
    <property type="match status" value="1"/>
</dbReference>
<dbReference type="PRINTS" id="PR00360">
    <property type="entry name" value="C2DOMAIN"/>
</dbReference>
<dbReference type="PROSITE" id="PS50004">
    <property type="entry name" value="C2"/>
    <property type="match status" value="4"/>
</dbReference>
<keyword evidence="9" id="KW-0446">Lipid-binding</keyword>
<keyword evidence="3" id="KW-0597">Phosphoprotein</keyword>
<evidence type="ECO:0000313" key="15">
    <source>
        <dbReference type="EMBL" id="KAH3663453.1"/>
    </source>
</evidence>
<evidence type="ECO:0000256" key="3">
    <source>
        <dbReference type="ARBA" id="ARBA00022553"/>
    </source>
</evidence>
<feature type="domain" description="C2" evidence="13">
    <location>
        <begin position="642"/>
        <end position="759"/>
    </location>
</feature>
<evidence type="ECO:0000256" key="6">
    <source>
        <dbReference type="ARBA" id="ARBA00022824"/>
    </source>
</evidence>
<sequence>MSNIVEAPVLPSDPTAETVGNQDDLIKKTTDVPYNAPVTKSIDSSKIQKAEKLAEEAKRNPVLATSVGWKQIGEWEEKDALTPEDELMTLDNPTILDRYLPEKFYGNWYHSVGVVIAAGLLSFIIGWFRFSIAPLFFVVLVASIFYRTSIKKYRTVLREEIQREFTIKKIEDKNETMDWLNTFLEKYWIYLEPSISQIVTEQVNPILASNENIPGFIKAIWIDQFTAGTKPPRIDFVKTLNVPKDDIVVMDWCFSFTPHSVADISYKQSKNYVNQRIVVKATLFGITLPVIVENFHLRAWARVRFKMIGSFPHIETVNVSVMEPPRIDFIAKLLGESIFNWEILAFPGLLPLINELVKKFAGPILFKPFSFELNIPQLLAGSKTSVGILAIKVKSAKDLKAADRVFGNTIDPYLTFHYRGKDVAAKTKTILDTLKPTWDETVYILVNNFTDPLTITVFDYNEDRKDKNIGNLQLDMNVISSTPVDKNRIGQFLRNSKPVGELLYDYEFFPTLEETKLADGSSQPPPDLNTGLCKIELTETRHVKGASEKLSSYVELYFNDKLIQKTSVSKNNENPTFNISFESIVLDRRKAKAKILVKDPKGKILSASVQSLNDLIDRTEINKEWVPFSKGEGEYKISAIWKSVGLRDAPGVSGYTEPIGVVRVLINKAQSLRNLETVGKVDPYIRILVNGTPKARTDFIPDTLDPVWNEALYIPVTSPNQRLTIEALDVERSGLDRTLGEFSITTSAIIEKNDNDKYIEHVDQELRTGRLVHKKGPKGIVTYALSFYPVLPVKTLEDIEEELKRKDAAEKAKQEKELKDLEKNKKENGKKKKEEEVENDFHDTNKLGLTLPELTEHQTGLFVYTFLSGEYHSINTYLQVYFDNHGYPDYTSHVIQHKAISVPQTGDGLIKQLEWSTITFRLVKDENSNRISDCIAESTIPVLSLLKNSYYQPNNLTLTGLNNNKIRIQTQWIPVQVEKLPQSDLITNSGNLDLDIISGTNLISSDSNGKSDPFVKVYIQSEKEAFFKTKVIKKTLNPTWDEKTQIEVKNRVNTTLRFKCLDWDFGAHQDDYLGEATLNLSDIDPINPTEYQLPIKGPDGQDGGFLTVKTSFRPRFIVSVNNLTTNFGDVGLKAVGTGLGAGLDVGKSVIGGGVGAVGAVGKVGKGFLGLHKKDKNHPQK</sequence>
<evidence type="ECO:0000259" key="13">
    <source>
        <dbReference type="PROSITE" id="PS50004"/>
    </source>
</evidence>
<dbReference type="EMBL" id="JAEUBF010001547">
    <property type="protein sequence ID" value="KAH3663453.1"/>
    <property type="molecule type" value="Genomic_DNA"/>
</dbReference>
<dbReference type="InterPro" id="IPR049874">
    <property type="entry name" value="ROK_cs"/>
</dbReference>
<evidence type="ECO:0000256" key="9">
    <source>
        <dbReference type="ARBA" id="ARBA00023121"/>
    </source>
</evidence>
<feature type="transmembrane region" description="Helical" evidence="12">
    <location>
        <begin position="277"/>
        <end position="297"/>
    </location>
</feature>
<keyword evidence="5" id="KW-0677">Repeat</keyword>
<evidence type="ECO:0000256" key="8">
    <source>
        <dbReference type="ARBA" id="ARBA00023055"/>
    </source>
</evidence>
<dbReference type="InterPro" id="IPR056910">
    <property type="entry name" value="TCB1-3_C2"/>
</dbReference>
<dbReference type="SMART" id="SM00239">
    <property type="entry name" value="C2"/>
    <property type="match status" value="4"/>
</dbReference>
<evidence type="ECO:0000256" key="2">
    <source>
        <dbReference type="ARBA" id="ARBA00022448"/>
    </source>
</evidence>
<keyword evidence="2" id="KW-0813">Transport</keyword>
<dbReference type="InterPro" id="IPR052455">
    <property type="entry name" value="Tricalbin_domain"/>
</dbReference>
<feature type="domain" description="C2" evidence="13">
    <location>
        <begin position="514"/>
        <end position="638"/>
    </location>
</feature>
<dbReference type="InterPro" id="IPR037761">
    <property type="entry name" value="C2A_Tricalbin"/>
</dbReference>
<proteinExistence type="predicted"/>
<dbReference type="GO" id="GO:0061817">
    <property type="term" value="P:endoplasmic reticulum-plasma membrane tethering"/>
    <property type="evidence" value="ECO:0007669"/>
    <property type="project" value="InterPro"/>
</dbReference>
<gene>
    <name evidence="15" type="ORF">WICMUC_005979</name>
</gene>
<dbReference type="AlphaFoldDB" id="A0A9P8T239"/>
<evidence type="ECO:0000256" key="10">
    <source>
        <dbReference type="ARBA" id="ARBA00023136"/>
    </source>
</evidence>
<feature type="domain" description="C2" evidence="13">
    <location>
        <begin position="367"/>
        <end position="493"/>
    </location>
</feature>
<feature type="domain" description="C2" evidence="13">
    <location>
        <begin position="971"/>
        <end position="1093"/>
    </location>
</feature>
<reference evidence="15" key="1">
    <citation type="journal article" date="2021" name="Open Biol.">
        <title>Shared evolutionary footprints suggest mitochondrial oxidative damage underlies multiple complex I losses in fungi.</title>
        <authorList>
            <person name="Schikora-Tamarit M.A."/>
            <person name="Marcet-Houben M."/>
            <person name="Nosek J."/>
            <person name="Gabaldon T."/>
        </authorList>
    </citation>
    <scope>NUCLEOTIDE SEQUENCE</scope>
    <source>
        <strain evidence="15">CBS6341</strain>
    </source>
</reference>
<feature type="transmembrane region" description="Helical" evidence="12">
    <location>
        <begin position="131"/>
        <end position="148"/>
    </location>
</feature>
<feature type="region of interest" description="Disordered" evidence="11">
    <location>
        <begin position="1"/>
        <end position="20"/>
    </location>
</feature>
<dbReference type="GO" id="GO:0008289">
    <property type="term" value="F:lipid binding"/>
    <property type="evidence" value="ECO:0007669"/>
    <property type="project" value="UniProtKB-KW"/>
</dbReference>
<dbReference type="InterPro" id="IPR031468">
    <property type="entry name" value="SMP_LBD"/>
</dbReference>
<keyword evidence="4 12" id="KW-0812">Transmembrane</keyword>
<dbReference type="Pfam" id="PF00168">
    <property type="entry name" value="C2"/>
    <property type="match status" value="4"/>
</dbReference>
<dbReference type="InterPro" id="IPR037756">
    <property type="entry name" value="C2D_Tricalbin"/>
</dbReference>
<dbReference type="PANTHER" id="PTHR46980:SF2">
    <property type="entry name" value="TRICALBIN-1-RELATED"/>
    <property type="match status" value="1"/>
</dbReference>
<dbReference type="OrthoDB" id="1029639at2759"/>
<evidence type="ECO:0000259" key="14">
    <source>
        <dbReference type="PROSITE" id="PS51847"/>
    </source>
</evidence>
<keyword evidence="7 12" id="KW-1133">Transmembrane helix</keyword>
<evidence type="ECO:0000256" key="1">
    <source>
        <dbReference type="ARBA" id="ARBA00004586"/>
    </source>
</evidence>
<dbReference type="SUPFAM" id="SSF49562">
    <property type="entry name" value="C2 domain (Calcium/lipid-binding domain, CaLB)"/>
    <property type="match status" value="4"/>
</dbReference>
<dbReference type="InterPro" id="IPR037765">
    <property type="entry name" value="C2B_Tricalbin"/>
</dbReference>
<dbReference type="Proteomes" id="UP000769528">
    <property type="component" value="Unassembled WGS sequence"/>
</dbReference>
<accession>A0A9P8T239</accession>
<dbReference type="GO" id="GO:0005789">
    <property type="term" value="C:endoplasmic reticulum membrane"/>
    <property type="evidence" value="ECO:0007669"/>
    <property type="project" value="UniProtKB-SubCell"/>
</dbReference>
<dbReference type="CDD" id="cd04045">
    <property type="entry name" value="C2C_Tricalbin-like"/>
    <property type="match status" value="1"/>
</dbReference>
<dbReference type="Gene3D" id="2.60.40.150">
    <property type="entry name" value="C2 domain"/>
    <property type="match status" value="4"/>
</dbReference>
<dbReference type="PROSITE" id="PS01125">
    <property type="entry name" value="ROK"/>
    <property type="match status" value="1"/>
</dbReference>
<evidence type="ECO:0000256" key="12">
    <source>
        <dbReference type="SAM" id="Phobius"/>
    </source>
</evidence>
<feature type="domain" description="SMP-LTD" evidence="14">
    <location>
        <begin position="173"/>
        <end position="376"/>
    </location>
</feature>
<evidence type="ECO:0000256" key="7">
    <source>
        <dbReference type="ARBA" id="ARBA00022989"/>
    </source>
</evidence>
<dbReference type="GO" id="GO:0006869">
    <property type="term" value="P:lipid transport"/>
    <property type="evidence" value="ECO:0007669"/>
    <property type="project" value="UniProtKB-KW"/>
</dbReference>
<dbReference type="InterPro" id="IPR000008">
    <property type="entry name" value="C2_dom"/>
</dbReference>
<dbReference type="CDD" id="cd21678">
    <property type="entry name" value="SMP_TCB"/>
    <property type="match status" value="1"/>
</dbReference>
<dbReference type="Pfam" id="PF25669">
    <property type="entry name" value="SMP_MUG190-like"/>
    <property type="match status" value="1"/>
</dbReference>
<dbReference type="PANTHER" id="PTHR46980">
    <property type="entry name" value="TRICALBIN-1-RELATED"/>
    <property type="match status" value="1"/>
</dbReference>
<keyword evidence="10 12" id="KW-0472">Membrane</keyword>
<evidence type="ECO:0000256" key="11">
    <source>
        <dbReference type="SAM" id="MobiDB-lite"/>
    </source>
</evidence>
<evidence type="ECO:0000256" key="4">
    <source>
        <dbReference type="ARBA" id="ARBA00022692"/>
    </source>
</evidence>
<feature type="region of interest" description="Disordered" evidence="11">
    <location>
        <begin position="812"/>
        <end position="839"/>
    </location>
</feature>
<dbReference type="InterPro" id="IPR017147">
    <property type="entry name" value="Tricalbin"/>
</dbReference>
<reference evidence="15" key="2">
    <citation type="submission" date="2021-01" db="EMBL/GenBank/DDBJ databases">
        <authorList>
            <person name="Schikora-Tamarit M.A."/>
        </authorList>
    </citation>
    <scope>NUCLEOTIDE SEQUENCE</scope>
    <source>
        <strain evidence="15">CBS6341</strain>
    </source>
</reference>
<dbReference type="Pfam" id="PF24920">
    <property type="entry name" value="C2_TCB1"/>
    <property type="match status" value="1"/>
</dbReference>
<name>A0A9P8T239_9ASCO</name>
<evidence type="ECO:0000256" key="5">
    <source>
        <dbReference type="ARBA" id="ARBA00022737"/>
    </source>
</evidence>
<evidence type="ECO:0008006" key="17">
    <source>
        <dbReference type="Google" id="ProtNLM"/>
    </source>
</evidence>
<keyword evidence="6" id="KW-0256">Endoplasmic reticulum</keyword>
<keyword evidence="8" id="KW-0445">Lipid transport</keyword>
<dbReference type="InterPro" id="IPR037762">
    <property type="entry name" value="C2C_Tricalbin"/>
</dbReference>
<dbReference type="CDD" id="cd04040">
    <property type="entry name" value="C2D_Tricalbin-like"/>
    <property type="match status" value="1"/>
</dbReference>
<dbReference type="GO" id="GO:0071944">
    <property type="term" value="C:cell periphery"/>
    <property type="evidence" value="ECO:0007669"/>
    <property type="project" value="UniProtKB-ARBA"/>
</dbReference>
<dbReference type="PIRSF" id="PIRSF037232">
    <property type="entry name" value="Tricalbin"/>
    <property type="match status" value="1"/>
</dbReference>
<comment type="subcellular location">
    <subcellularLocation>
        <location evidence="1">Endoplasmic reticulum membrane</location>
    </subcellularLocation>
</comment>
<feature type="transmembrane region" description="Helical" evidence="12">
    <location>
        <begin position="108"/>
        <end position="125"/>
    </location>
</feature>
<dbReference type="InterPro" id="IPR035892">
    <property type="entry name" value="C2_domain_sf"/>
</dbReference>
<evidence type="ECO:0000313" key="16">
    <source>
        <dbReference type="Proteomes" id="UP000769528"/>
    </source>
</evidence>
<organism evidence="15 16">
    <name type="scientific">Wickerhamomyces mucosus</name>
    <dbReference type="NCBI Taxonomy" id="1378264"/>
    <lineage>
        <taxon>Eukaryota</taxon>
        <taxon>Fungi</taxon>
        <taxon>Dikarya</taxon>
        <taxon>Ascomycota</taxon>
        <taxon>Saccharomycotina</taxon>
        <taxon>Saccharomycetes</taxon>
        <taxon>Phaffomycetales</taxon>
        <taxon>Wickerhamomycetaceae</taxon>
        <taxon>Wickerhamomyces</taxon>
    </lineage>
</organism>
<comment type="caution">
    <text evidence="15">The sequence shown here is derived from an EMBL/GenBank/DDBJ whole genome shotgun (WGS) entry which is preliminary data.</text>
</comment>
<dbReference type="PROSITE" id="PS51847">
    <property type="entry name" value="SMP"/>
    <property type="match status" value="1"/>
</dbReference>
<keyword evidence="16" id="KW-1185">Reference proteome</keyword>
<dbReference type="CDD" id="cd04044">
    <property type="entry name" value="C2A_Tricalbin-like"/>
    <property type="match status" value="1"/>
</dbReference>
<protein>
    <recommendedName>
        <fullName evidence="17">Tricalbin-1</fullName>
    </recommendedName>
</protein>